<comment type="caution">
    <text evidence="2">The sequence shown here is derived from an EMBL/GenBank/DDBJ whole genome shotgun (WGS) entry which is preliminary data.</text>
</comment>
<evidence type="ECO:0000313" key="2">
    <source>
        <dbReference type="EMBL" id="KAH3867640.1"/>
    </source>
</evidence>
<proteinExistence type="predicted"/>
<dbReference type="EMBL" id="JAIWYP010000002">
    <property type="protein sequence ID" value="KAH3867640.1"/>
    <property type="molecule type" value="Genomic_DNA"/>
</dbReference>
<protein>
    <submittedName>
        <fullName evidence="2">Uncharacterized protein</fullName>
    </submittedName>
</protein>
<organism evidence="2 3">
    <name type="scientific">Dreissena polymorpha</name>
    <name type="common">Zebra mussel</name>
    <name type="synonym">Mytilus polymorpha</name>
    <dbReference type="NCBI Taxonomy" id="45954"/>
    <lineage>
        <taxon>Eukaryota</taxon>
        <taxon>Metazoa</taxon>
        <taxon>Spiralia</taxon>
        <taxon>Lophotrochozoa</taxon>
        <taxon>Mollusca</taxon>
        <taxon>Bivalvia</taxon>
        <taxon>Autobranchia</taxon>
        <taxon>Heteroconchia</taxon>
        <taxon>Euheterodonta</taxon>
        <taxon>Imparidentia</taxon>
        <taxon>Neoheterodontei</taxon>
        <taxon>Myida</taxon>
        <taxon>Dreissenoidea</taxon>
        <taxon>Dreissenidae</taxon>
        <taxon>Dreissena</taxon>
    </lineage>
</organism>
<dbReference type="OrthoDB" id="6121191at2759"/>
<reference evidence="2" key="1">
    <citation type="journal article" date="2019" name="bioRxiv">
        <title>The Genome of the Zebra Mussel, Dreissena polymorpha: A Resource for Invasive Species Research.</title>
        <authorList>
            <person name="McCartney M.A."/>
            <person name="Auch B."/>
            <person name="Kono T."/>
            <person name="Mallez S."/>
            <person name="Zhang Y."/>
            <person name="Obille A."/>
            <person name="Becker A."/>
            <person name="Abrahante J.E."/>
            <person name="Garbe J."/>
            <person name="Badalamenti J.P."/>
            <person name="Herman A."/>
            <person name="Mangelson H."/>
            <person name="Liachko I."/>
            <person name="Sullivan S."/>
            <person name="Sone E.D."/>
            <person name="Koren S."/>
            <person name="Silverstein K.A.T."/>
            <person name="Beckman K.B."/>
            <person name="Gohl D.M."/>
        </authorList>
    </citation>
    <scope>NUCLEOTIDE SEQUENCE</scope>
    <source>
        <strain evidence="2">Duluth1</strain>
        <tissue evidence="2">Whole animal</tissue>
    </source>
</reference>
<feature type="region of interest" description="Disordered" evidence="1">
    <location>
        <begin position="102"/>
        <end position="158"/>
    </location>
</feature>
<feature type="compositionally biased region" description="Basic residues" evidence="1">
    <location>
        <begin position="109"/>
        <end position="138"/>
    </location>
</feature>
<name>A0A9D4M0L1_DREPO</name>
<gene>
    <name evidence="2" type="ORF">DPMN_030772</name>
</gene>
<accession>A0A9D4M0L1</accession>
<dbReference type="AlphaFoldDB" id="A0A9D4M0L1"/>
<evidence type="ECO:0000313" key="3">
    <source>
        <dbReference type="Proteomes" id="UP000828390"/>
    </source>
</evidence>
<dbReference type="Proteomes" id="UP000828390">
    <property type="component" value="Unassembled WGS sequence"/>
</dbReference>
<evidence type="ECO:0000256" key="1">
    <source>
        <dbReference type="SAM" id="MobiDB-lite"/>
    </source>
</evidence>
<keyword evidence="3" id="KW-1185">Reference proteome</keyword>
<sequence length="253" mass="28182">MSYGLVLFDCDGTTAVIPRRQLKEDATVGQQFHLKAAGNHLCEILHLADTKDELDQWERVWSTTSRSKMIDQKRDRGETSGFLDQQSLQPFVLFDPVTVTDSAVPKNSGKCKKSSPKQQNRKLKNKKIPNTRTKKVTPKPKGASTPKSTLKRASHPQDASTLKEATILLGSNWRQLNVLCQTDVYNGPGAKPKRAPVHVADLSQDQQDLLASHIYIQHDHKATMTEPAMTFLTAEEIAGFVCINRVSKKTGCF</sequence>
<reference evidence="2" key="2">
    <citation type="submission" date="2020-11" db="EMBL/GenBank/DDBJ databases">
        <authorList>
            <person name="McCartney M.A."/>
            <person name="Auch B."/>
            <person name="Kono T."/>
            <person name="Mallez S."/>
            <person name="Becker A."/>
            <person name="Gohl D.M."/>
            <person name="Silverstein K.A.T."/>
            <person name="Koren S."/>
            <person name="Bechman K.B."/>
            <person name="Herman A."/>
            <person name="Abrahante J.E."/>
            <person name="Garbe J."/>
        </authorList>
    </citation>
    <scope>NUCLEOTIDE SEQUENCE</scope>
    <source>
        <strain evidence="2">Duluth1</strain>
        <tissue evidence="2">Whole animal</tissue>
    </source>
</reference>